<gene>
    <name evidence="4" type="ORF">FHR38_002019</name>
</gene>
<organism evidence="4 5">
    <name type="scientific">Micromonospora polyrhachis</name>
    <dbReference type="NCBI Taxonomy" id="1282883"/>
    <lineage>
        <taxon>Bacteria</taxon>
        <taxon>Bacillati</taxon>
        <taxon>Actinomycetota</taxon>
        <taxon>Actinomycetes</taxon>
        <taxon>Micromonosporales</taxon>
        <taxon>Micromonosporaceae</taxon>
        <taxon>Micromonospora</taxon>
    </lineage>
</organism>
<comment type="caution">
    <text evidence="4">The sequence shown here is derived from an EMBL/GenBank/DDBJ whole genome shotgun (WGS) entry which is preliminary data.</text>
</comment>
<reference evidence="4 5" key="1">
    <citation type="submission" date="2020-08" db="EMBL/GenBank/DDBJ databases">
        <title>Sequencing the genomes of 1000 actinobacteria strains.</title>
        <authorList>
            <person name="Klenk H.-P."/>
        </authorList>
    </citation>
    <scope>NUCLEOTIDE SEQUENCE [LARGE SCALE GENOMIC DNA]</scope>
    <source>
        <strain evidence="4 5">DSM 45886</strain>
    </source>
</reference>
<keyword evidence="2" id="KW-0732">Signal</keyword>
<feature type="region of interest" description="Disordered" evidence="1">
    <location>
        <begin position="292"/>
        <end position="322"/>
    </location>
</feature>
<dbReference type="Pfam" id="PF04738">
    <property type="entry name" value="Lant_dehydr_N"/>
    <property type="match status" value="1"/>
</dbReference>
<dbReference type="AlphaFoldDB" id="A0A7W7SPP9"/>
<evidence type="ECO:0000256" key="1">
    <source>
        <dbReference type="SAM" id="MobiDB-lite"/>
    </source>
</evidence>
<dbReference type="Proteomes" id="UP000578819">
    <property type="component" value="Unassembled WGS sequence"/>
</dbReference>
<evidence type="ECO:0000313" key="5">
    <source>
        <dbReference type="Proteomes" id="UP000578819"/>
    </source>
</evidence>
<proteinExistence type="predicted"/>
<keyword evidence="5" id="KW-1185">Reference proteome</keyword>
<evidence type="ECO:0000313" key="4">
    <source>
        <dbReference type="EMBL" id="MBB4958286.1"/>
    </source>
</evidence>
<feature type="compositionally biased region" description="Basic residues" evidence="1">
    <location>
        <begin position="313"/>
        <end position="322"/>
    </location>
</feature>
<dbReference type="EMBL" id="JACHJW010000001">
    <property type="protein sequence ID" value="MBB4958286.1"/>
    <property type="molecule type" value="Genomic_DNA"/>
</dbReference>
<feature type="region of interest" description="Disordered" evidence="1">
    <location>
        <begin position="894"/>
        <end position="931"/>
    </location>
</feature>
<feature type="compositionally biased region" description="Basic and acidic residues" evidence="1">
    <location>
        <begin position="292"/>
        <end position="312"/>
    </location>
</feature>
<dbReference type="InterPro" id="IPR006827">
    <property type="entry name" value="Lant_deHydtase_N"/>
</dbReference>
<feature type="chain" id="PRO_5039534470" description="Lantibiotic dehydratase N-terminal domain-containing protein" evidence="2">
    <location>
        <begin position="30"/>
        <end position="931"/>
    </location>
</feature>
<name>A0A7W7SPP9_9ACTN</name>
<feature type="domain" description="Lantibiotic dehydratase N-terminal" evidence="3">
    <location>
        <begin position="602"/>
        <end position="829"/>
    </location>
</feature>
<protein>
    <recommendedName>
        <fullName evidence="3">Lantibiotic dehydratase N-terminal domain-containing protein</fullName>
    </recommendedName>
</protein>
<feature type="compositionally biased region" description="Pro residues" evidence="1">
    <location>
        <begin position="898"/>
        <end position="919"/>
    </location>
</feature>
<accession>A0A7W7SPP9</accession>
<evidence type="ECO:0000259" key="3">
    <source>
        <dbReference type="Pfam" id="PF04738"/>
    </source>
</evidence>
<evidence type="ECO:0000256" key="2">
    <source>
        <dbReference type="SAM" id="SignalP"/>
    </source>
</evidence>
<sequence length="931" mass="101685">MTTPTVTTAPILGGSVLLRMAGLPLSALAQGGDPQLATRLAEWDRDTAIYQERARQVAKQLGDLLVPHPGLHRAQRGTALRVRRALHRGDPVPASSTGLADLAVELLPDSGLAEALRETHAAADALRHAGHAIEGSVAAEEARLLDLPWRILHEHPAGRHTLRHGDVAIFEEISRRVVRGEPWTTKRMRQRSEYLWRMLTRGSARATPRGWLAHVGPLPVSETGATGWLAGKAIVVRDLAATEIVDNLDEFRKLRATSATVLADDGETVAIAPLSWQDVGQVAVWLVDTEQHGHGEQPEHGKQHSHGEQPEHGKRHSRDKQRSRLVAVRLRRSAVLDAVWSLLDSGPRPVVRLVDALAGRDPDRRDALRRFLAHLVEVGALQLGAAPQPRYTGWQPVAAFQLPANPNQLPANPDLAAAPAFVDVYRQPAGDLGRAYASELSELIGQALRVMALAGSDSPATPPALPRALTEKPRRLLDVVAECVEEDDSGFSGHGDHRHDWPVPRDADSGYARLFRWIDARLPNGAARVDGDGIDLGPATLDRCGAPEQPVDWPVDVLLRPIASRTVSDHSRPVTPVADRSRPVPAIPDHSGPVALLADLAPAGVLDARFLPALRHLGADLPHAEAYRRFLNRLDDLTDVPFVELLIPPMSTMAANAVRRPGYTRLWTGDPDQTGYFPDGARRPTTYLPLSAITLRVTDGRVIAEAEGRQIWPVMHTARVPRPPWDVIRALLLGASPQTDRRAWRPLTHSLPAWPDRNYVPRITVGGGRLVLTPAQWRISRADAGHPDEPLVDRMRTLVRLRHRLDLPRWVTVVTSPHDEPTTVDLESVRAPRVLDRLPAGHPALLVSELLPAPDQLPVRDEATPVDGGSLAELIFRVPFDTTADAAAGLVAARIHRPPGPSPEAPPDRPVPTENPPPDQRMVPHGPVRNR</sequence>
<feature type="signal peptide" evidence="2">
    <location>
        <begin position="1"/>
        <end position="29"/>
    </location>
</feature>
<dbReference type="RefSeq" id="WP_184534398.1">
    <property type="nucleotide sequence ID" value="NZ_JACHJW010000001.1"/>
</dbReference>